<evidence type="ECO:0000313" key="2">
    <source>
        <dbReference type="Proteomes" id="UP001162501"/>
    </source>
</evidence>
<sequence>MLVDCRGDLGGYLGDEIQDSQGGTEAGGEGAPACQLENLRSGFEKGEGEEGSCSARAGPGESEQPSADGRRVSAEMSKLERWTGKHPQDPPLPSPQTGHPSPETQCPSLETGRLPARQPPPTPRPATSPTKRPGAPPRRPGAPPQRPGAPRPDQVPPAETERPPTQDPAPLPGDLATPPRPSLSLGMAGIAEFLPASSPLGLPVCVPSLALLPQLACVGTVALLP</sequence>
<dbReference type="Proteomes" id="UP001162501">
    <property type="component" value="Chromosome 9"/>
</dbReference>
<proteinExistence type="predicted"/>
<protein>
    <submittedName>
        <fullName evidence="1">Uncharacterized protein</fullName>
    </submittedName>
</protein>
<evidence type="ECO:0000313" key="1">
    <source>
        <dbReference type="EMBL" id="CAN0572581.1"/>
    </source>
</evidence>
<reference evidence="1" key="1">
    <citation type="submission" date="2023-05" db="EMBL/GenBank/DDBJ databases">
        <authorList>
            <consortium name="ELIXIR-Norway"/>
        </authorList>
    </citation>
    <scope>NUCLEOTIDE SEQUENCE</scope>
</reference>
<name>A0AC60A9J6_RANTA</name>
<organism evidence="1 2">
    <name type="scientific">Rangifer tarandus platyrhynchus</name>
    <name type="common">Svalbard reindeer</name>
    <dbReference type="NCBI Taxonomy" id="3082113"/>
    <lineage>
        <taxon>Eukaryota</taxon>
        <taxon>Metazoa</taxon>
        <taxon>Chordata</taxon>
        <taxon>Craniata</taxon>
        <taxon>Vertebrata</taxon>
        <taxon>Euteleostomi</taxon>
        <taxon>Mammalia</taxon>
        <taxon>Eutheria</taxon>
        <taxon>Laurasiatheria</taxon>
        <taxon>Artiodactyla</taxon>
        <taxon>Ruminantia</taxon>
        <taxon>Pecora</taxon>
        <taxon>Cervidae</taxon>
        <taxon>Odocoileinae</taxon>
        <taxon>Rangifer</taxon>
    </lineage>
</organism>
<reference evidence="1" key="2">
    <citation type="submission" date="2025-03" db="EMBL/GenBank/DDBJ databases">
        <authorList>
            <consortium name="ELIXIR-Norway"/>
            <consortium name="Elixir Norway"/>
        </authorList>
    </citation>
    <scope>NUCLEOTIDE SEQUENCE</scope>
</reference>
<accession>A0AC60A9J6</accession>
<dbReference type="EMBL" id="OX596093">
    <property type="protein sequence ID" value="CAN0572581.1"/>
    <property type="molecule type" value="Genomic_DNA"/>
</dbReference>
<gene>
    <name evidence="1" type="ORF">MRATA1EN22A_LOCUS28497</name>
</gene>